<evidence type="ECO:0000256" key="7">
    <source>
        <dbReference type="ARBA" id="ARBA00023004"/>
    </source>
</evidence>
<feature type="binding site" evidence="10">
    <location>
        <position position="161"/>
    </location>
    <ligand>
        <name>[4Fe-4S] cluster</name>
        <dbReference type="ChEBI" id="CHEBI:49883"/>
        <label>2</label>
        <note>4Fe-4S-S-AdoMet</note>
    </ligand>
</feature>
<comment type="function">
    <text evidence="1">Catalyzes the methylthiolation of N6-(dimethylallyl)adenosine (i(6)A), leading to the formation of 2-methylthio-N6-(dimethylallyl)adenosine (ms(2)i(6)A) at position 37 in tRNAs that read codons beginning with uridine.</text>
</comment>
<dbReference type="PROSITE" id="PS51918">
    <property type="entry name" value="RADICAL_SAM"/>
    <property type="match status" value="1"/>
</dbReference>
<evidence type="ECO:0000256" key="1">
    <source>
        <dbReference type="ARBA" id="ARBA00003234"/>
    </source>
</evidence>
<dbReference type="InterPro" id="IPR058240">
    <property type="entry name" value="rSAM_sf"/>
</dbReference>
<accession>F6BFG4</accession>
<dbReference type="CDD" id="cd01335">
    <property type="entry name" value="Radical_SAM"/>
    <property type="match status" value="1"/>
</dbReference>
<proteinExistence type="inferred from homology"/>
<dbReference type="InterPro" id="IPR013848">
    <property type="entry name" value="Methylthiotransferase_N"/>
</dbReference>
<dbReference type="Gene3D" id="3.40.50.12160">
    <property type="entry name" value="Methylthiotransferase, N-terminal domain"/>
    <property type="match status" value="1"/>
</dbReference>
<dbReference type="SFLD" id="SFLDG01082">
    <property type="entry name" value="B12-binding_domain_containing"/>
    <property type="match status" value="1"/>
</dbReference>
<dbReference type="GO" id="GO:0005829">
    <property type="term" value="C:cytosol"/>
    <property type="evidence" value="ECO:0007669"/>
    <property type="project" value="TreeGrafter"/>
</dbReference>
<dbReference type="InterPro" id="IPR005839">
    <property type="entry name" value="Methylthiotransferase"/>
</dbReference>
<dbReference type="Gene3D" id="3.80.30.20">
    <property type="entry name" value="tm_1862 like domain"/>
    <property type="match status" value="1"/>
</dbReference>
<comment type="subcellular location">
    <subcellularLocation>
        <location evidence="10">Cytoplasm</location>
    </subcellularLocation>
</comment>
<evidence type="ECO:0000259" key="11">
    <source>
        <dbReference type="PROSITE" id="PS50926"/>
    </source>
</evidence>
<evidence type="ECO:0000256" key="2">
    <source>
        <dbReference type="ARBA" id="ARBA00022485"/>
    </source>
</evidence>
<keyword evidence="7 10" id="KW-0408">Iron</keyword>
<comment type="catalytic activity">
    <reaction evidence="9">
        <text>N(6)-dimethylallyladenosine(37) in tRNA + (sulfur carrier)-SH + AH2 + 2 S-adenosyl-L-methionine = 2-methylsulfanyl-N(6)-dimethylallyladenosine(37) in tRNA + (sulfur carrier)-H + 5'-deoxyadenosine + L-methionine + A + S-adenosyl-L-homocysteine + 2 H(+)</text>
        <dbReference type="Rhea" id="RHEA:37067"/>
        <dbReference type="Rhea" id="RHEA-COMP:10375"/>
        <dbReference type="Rhea" id="RHEA-COMP:10376"/>
        <dbReference type="Rhea" id="RHEA-COMP:14737"/>
        <dbReference type="Rhea" id="RHEA-COMP:14739"/>
        <dbReference type="ChEBI" id="CHEBI:13193"/>
        <dbReference type="ChEBI" id="CHEBI:15378"/>
        <dbReference type="ChEBI" id="CHEBI:17319"/>
        <dbReference type="ChEBI" id="CHEBI:17499"/>
        <dbReference type="ChEBI" id="CHEBI:29917"/>
        <dbReference type="ChEBI" id="CHEBI:57844"/>
        <dbReference type="ChEBI" id="CHEBI:57856"/>
        <dbReference type="ChEBI" id="CHEBI:59789"/>
        <dbReference type="ChEBI" id="CHEBI:64428"/>
        <dbReference type="ChEBI" id="CHEBI:74415"/>
        <dbReference type="ChEBI" id="CHEBI:74417"/>
        <dbReference type="EC" id="2.8.4.3"/>
    </reaction>
</comment>
<dbReference type="Pfam" id="PF00919">
    <property type="entry name" value="UPF0004"/>
    <property type="match status" value="1"/>
</dbReference>
<dbReference type="PROSITE" id="PS51449">
    <property type="entry name" value="MTTASE_N"/>
    <property type="match status" value="1"/>
</dbReference>
<dbReference type="PANTHER" id="PTHR43837:SF1">
    <property type="entry name" value="RIBOSOMAL PROTEIN US12 METHYLTHIOTRANSFERASE RIMO"/>
    <property type="match status" value="1"/>
</dbReference>
<feature type="binding site" evidence="10">
    <location>
        <position position="47"/>
    </location>
    <ligand>
        <name>[4Fe-4S] cluster</name>
        <dbReference type="ChEBI" id="CHEBI:49883"/>
        <label>1</label>
    </ligand>
</feature>
<keyword evidence="5 10" id="KW-0949">S-adenosyl-L-methionine</keyword>
<reference evidence="14" key="1">
    <citation type="submission" date="2011-05" db="EMBL/GenBank/DDBJ databases">
        <title>Complete sequence of Thermoanaerobacterium xylanolyticum LX-11.</title>
        <authorList>
            <consortium name="US DOE Joint Genome Institute"/>
            <person name="Lucas S."/>
            <person name="Han J."/>
            <person name="Lapidus A."/>
            <person name="Cheng J.-F."/>
            <person name="Goodwin L."/>
            <person name="Pitluck S."/>
            <person name="Peters L."/>
            <person name="Mikhailova N."/>
            <person name="Lu M."/>
            <person name="Han C."/>
            <person name="Tapia R."/>
            <person name="Land M."/>
            <person name="Hauser L."/>
            <person name="Kyrpides N."/>
            <person name="Ivanova N."/>
            <person name="Pagani I."/>
            <person name="Hemme C."/>
            <person name="Woyke T."/>
        </authorList>
    </citation>
    <scope>NUCLEOTIDE SEQUENCE</scope>
    <source>
        <strain evidence="14">LX-11</strain>
    </source>
</reference>
<feature type="binding site" evidence="10">
    <location>
        <position position="158"/>
    </location>
    <ligand>
        <name>[4Fe-4S] cluster</name>
        <dbReference type="ChEBI" id="CHEBI:49883"/>
        <label>2</label>
        <note>4Fe-4S-S-AdoMet</note>
    </ligand>
</feature>
<dbReference type="SMART" id="SM00729">
    <property type="entry name" value="Elp3"/>
    <property type="match status" value="1"/>
</dbReference>
<dbReference type="GO" id="GO:0035597">
    <property type="term" value="F:tRNA-2-methylthio-N(6)-dimethylallyladenosine(37) synthase activity"/>
    <property type="evidence" value="ECO:0007669"/>
    <property type="project" value="UniProtKB-EC"/>
</dbReference>
<dbReference type="SFLD" id="SFLDS00029">
    <property type="entry name" value="Radical_SAM"/>
    <property type="match status" value="1"/>
</dbReference>
<evidence type="ECO:0000256" key="9">
    <source>
        <dbReference type="ARBA" id="ARBA00051425"/>
    </source>
</evidence>
<keyword evidence="3 10" id="KW-0963">Cytoplasm</keyword>
<keyword evidence="6 10" id="KW-0479">Metal-binding</keyword>
<dbReference type="SUPFAM" id="SSF102114">
    <property type="entry name" value="Radical SAM enzymes"/>
    <property type="match status" value="1"/>
</dbReference>
<feature type="binding site" evidence="10">
    <location>
        <position position="11"/>
    </location>
    <ligand>
        <name>[4Fe-4S] cluster</name>
        <dbReference type="ChEBI" id="CHEBI:49883"/>
        <label>1</label>
    </ligand>
</feature>
<dbReference type="InterPro" id="IPR007197">
    <property type="entry name" value="rSAM"/>
</dbReference>
<dbReference type="InterPro" id="IPR006638">
    <property type="entry name" value="Elp3/MiaA/NifB-like_rSAM"/>
</dbReference>
<dbReference type="STRING" id="858215.Thexy_1270"/>
<sequence>MVNVGIISLGCAKNIVDSEKMLGIIKKKGFNIVNNENDADVLIINTCGFIESAKRESIDYILEMGKLKKKRLKSLIASGCLSERYKDELLESLPELDAVIGTGDFLKIADVIEDTLKGKRILEYGHANELDDKDSPRILSTPKHYAYLKISEGCNNKCSFCIIPKLRGRYRSVKIEDLLNEAKMLAENGVKELILIAQDTTKYGIDIYNKYMLPTLLRKLANINGIKWIRILYAYPDSITDELIDEIKTNEKVLKYIDIPLQHSNDEVLRRMKRNTTRKKIEDTIEKLKSIPGMIIRTTFIVGFPGETDDEFDDLKKFIVEKKFNKLGVFTYSREEDTEAYDMQNQISEQIKQKRYNEIMLLQKNISLEYNKRLIGSEFEVVVEGQKDGLYYGRSYIDAPDIDGITFFKSNKKLNIGDFAKVKITKAFDYDLMGELL</sequence>
<evidence type="ECO:0000313" key="15">
    <source>
        <dbReference type="Proteomes" id="UP000007239"/>
    </source>
</evidence>
<evidence type="ECO:0000313" key="14">
    <source>
        <dbReference type="EMBL" id="AEF17303.1"/>
    </source>
</evidence>
<evidence type="ECO:0000256" key="4">
    <source>
        <dbReference type="ARBA" id="ARBA00022679"/>
    </source>
</evidence>
<keyword evidence="15" id="KW-1185">Reference proteome</keyword>
<comment type="catalytic activity">
    <reaction evidence="10">
        <text>L-aspartate(89)-[ribosomal protein uS12]-hydrogen + (sulfur carrier)-SH + AH2 + 2 S-adenosyl-L-methionine = 3-methylsulfanyl-L-aspartate(89)-[ribosomal protein uS12]-hydrogen + (sulfur carrier)-H + 5'-deoxyadenosine + L-methionine + A + S-adenosyl-L-homocysteine + 2 H(+)</text>
        <dbReference type="Rhea" id="RHEA:37087"/>
        <dbReference type="Rhea" id="RHEA-COMP:10460"/>
        <dbReference type="Rhea" id="RHEA-COMP:10461"/>
        <dbReference type="Rhea" id="RHEA-COMP:14737"/>
        <dbReference type="Rhea" id="RHEA-COMP:14739"/>
        <dbReference type="ChEBI" id="CHEBI:13193"/>
        <dbReference type="ChEBI" id="CHEBI:15378"/>
        <dbReference type="ChEBI" id="CHEBI:17319"/>
        <dbReference type="ChEBI" id="CHEBI:17499"/>
        <dbReference type="ChEBI" id="CHEBI:29917"/>
        <dbReference type="ChEBI" id="CHEBI:29961"/>
        <dbReference type="ChEBI" id="CHEBI:57844"/>
        <dbReference type="ChEBI" id="CHEBI:57856"/>
        <dbReference type="ChEBI" id="CHEBI:59789"/>
        <dbReference type="ChEBI" id="CHEBI:64428"/>
        <dbReference type="ChEBI" id="CHEBI:73599"/>
        <dbReference type="EC" id="2.8.4.4"/>
    </reaction>
</comment>
<gene>
    <name evidence="10" type="primary">rimO</name>
    <name evidence="14" type="ordered locus">Thexy_1270</name>
</gene>
<dbReference type="Pfam" id="PF18693">
    <property type="entry name" value="TRAM_2"/>
    <property type="match status" value="1"/>
</dbReference>
<dbReference type="GO" id="GO:0005840">
    <property type="term" value="C:ribosome"/>
    <property type="evidence" value="ECO:0007669"/>
    <property type="project" value="UniProtKB-KW"/>
</dbReference>
<evidence type="ECO:0000256" key="8">
    <source>
        <dbReference type="ARBA" id="ARBA00023014"/>
    </source>
</evidence>
<comment type="function">
    <text evidence="10">Catalyzes the methylthiolation of an aspartic acid residue of ribosomal protein uS12.</text>
</comment>
<keyword evidence="4 10" id="KW-0808">Transferase</keyword>
<dbReference type="SFLD" id="SFLDF00274">
    <property type="entry name" value="ribosomal_protein_S12_methylth"/>
    <property type="match status" value="1"/>
</dbReference>
<keyword evidence="8 10" id="KW-0411">Iron-sulfur</keyword>
<feature type="domain" description="Radical SAM core" evidence="13">
    <location>
        <begin position="140"/>
        <end position="369"/>
    </location>
</feature>
<dbReference type="FunFam" id="3.40.50.12160:FF:000003">
    <property type="entry name" value="CDK5 regulatory subunit-associated protein 1"/>
    <property type="match status" value="1"/>
</dbReference>
<organism evidence="14 15">
    <name type="scientific">Thermoanaerobacterium xylanolyticum (strain ATCC 49914 / DSM 7097 / LX-11)</name>
    <dbReference type="NCBI Taxonomy" id="858215"/>
    <lineage>
        <taxon>Bacteria</taxon>
        <taxon>Bacillati</taxon>
        <taxon>Bacillota</taxon>
        <taxon>Clostridia</taxon>
        <taxon>Thermoanaerobacterales</taxon>
        <taxon>Thermoanaerobacteraceae</taxon>
        <taxon>Thermoanaerobacterium</taxon>
    </lineage>
</organism>
<name>F6BFG4_THEXL</name>
<dbReference type="FunFam" id="3.80.30.20:FF:000001">
    <property type="entry name" value="tRNA-2-methylthio-N(6)-dimethylallyladenosine synthase 2"/>
    <property type="match status" value="1"/>
</dbReference>
<dbReference type="GO" id="GO:0035599">
    <property type="term" value="F:aspartic acid methylthiotransferase activity"/>
    <property type="evidence" value="ECO:0007669"/>
    <property type="project" value="TreeGrafter"/>
</dbReference>
<dbReference type="AlphaFoldDB" id="F6BFG4"/>
<feature type="domain" description="TRAM" evidence="11">
    <location>
        <begin position="372"/>
        <end position="437"/>
    </location>
</feature>
<dbReference type="PROSITE" id="PS50926">
    <property type="entry name" value="TRAM"/>
    <property type="match status" value="1"/>
</dbReference>
<dbReference type="GO" id="GO:0103039">
    <property type="term" value="F:protein methylthiotransferase activity"/>
    <property type="evidence" value="ECO:0007669"/>
    <property type="project" value="UniProtKB-EC"/>
</dbReference>
<dbReference type="InterPro" id="IPR038135">
    <property type="entry name" value="Methylthiotransferase_N_sf"/>
</dbReference>
<evidence type="ECO:0000256" key="3">
    <source>
        <dbReference type="ARBA" id="ARBA00022490"/>
    </source>
</evidence>
<evidence type="ECO:0000259" key="13">
    <source>
        <dbReference type="PROSITE" id="PS51918"/>
    </source>
</evidence>
<dbReference type="Gene3D" id="2.40.50.140">
    <property type="entry name" value="Nucleic acid-binding proteins"/>
    <property type="match status" value="1"/>
</dbReference>
<protein>
    <recommendedName>
        <fullName evidence="10">Ribosomal protein uS12 methylthiotransferase RimO</fullName>
        <shortName evidence="10">uS12 MTTase</shortName>
        <shortName evidence="10">uS12 methylthiotransferase</shortName>
        <ecNumber evidence="10">2.8.4.4</ecNumber>
    </recommendedName>
    <alternativeName>
        <fullName evidence="10">Ribosomal protein uS12 (aspartate-C(3))-methylthiotransferase</fullName>
    </alternativeName>
    <alternativeName>
        <fullName evidence="10">Ribosome maturation factor RimO</fullName>
    </alternativeName>
</protein>
<dbReference type="SFLD" id="SFLDG01061">
    <property type="entry name" value="methylthiotransferase"/>
    <property type="match status" value="1"/>
</dbReference>
<keyword evidence="2 10" id="KW-0004">4Fe-4S</keyword>
<feature type="binding site" evidence="10">
    <location>
        <position position="154"/>
    </location>
    <ligand>
        <name>[4Fe-4S] cluster</name>
        <dbReference type="ChEBI" id="CHEBI:49883"/>
        <label>2</label>
        <note>4Fe-4S-S-AdoMet</note>
    </ligand>
</feature>
<dbReference type="NCBIfam" id="TIGR01125">
    <property type="entry name" value="30S ribosomal protein S12 methylthiotransferase RimO"/>
    <property type="match status" value="1"/>
</dbReference>
<dbReference type="HOGENOM" id="CLU_018697_0_1_9"/>
<dbReference type="InterPro" id="IPR005840">
    <property type="entry name" value="Ribosomal_uS12_MeSTrfase_RimO"/>
</dbReference>
<dbReference type="PANTHER" id="PTHR43837">
    <property type="entry name" value="RIBOSOMAL PROTEIN S12 METHYLTHIOTRANSFERASE RIMO"/>
    <property type="match status" value="1"/>
</dbReference>
<evidence type="ECO:0000256" key="5">
    <source>
        <dbReference type="ARBA" id="ARBA00022691"/>
    </source>
</evidence>
<dbReference type="Pfam" id="PF04055">
    <property type="entry name" value="Radical_SAM"/>
    <property type="match status" value="1"/>
</dbReference>
<evidence type="ECO:0000256" key="10">
    <source>
        <dbReference type="HAMAP-Rule" id="MF_01865"/>
    </source>
</evidence>
<comment type="cofactor">
    <cofactor evidence="10">
        <name>[4Fe-4S] cluster</name>
        <dbReference type="ChEBI" id="CHEBI:49883"/>
    </cofactor>
    <text evidence="10">Binds 2 [4Fe-4S] clusters. One cluster is coordinated with 3 cysteines and an exchangeable S-adenosyl-L-methionine.</text>
</comment>
<dbReference type="InterPro" id="IPR002792">
    <property type="entry name" value="TRAM_dom"/>
</dbReference>
<comment type="similarity">
    <text evidence="10">Belongs to the methylthiotransferase family. RimO subfamily.</text>
</comment>
<dbReference type="InterPro" id="IPR023404">
    <property type="entry name" value="rSAM_horseshoe"/>
</dbReference>
<evidence type="ECO:0000256" key="6">
    <source>
        <dbReference type="ARBA" id="ARBA00022723"/>
    </source>
</evidence>
<dbReference type="NCBIfam" id="TIGR00089">
    <property type="entry name" value="MiaB/RimO family radical SAM methylthiotransferase"/>
    <property type="match status" value="1"/>
</dbReference>
<feature type="binding site" evidence="10">
    <location>
        <position position="80"/>
    </location>
    <ligand>
        <name>[4Fe-4S] cluster</name>
        <dbReference type="ChEBI" id="CHEBI:49883"/>
        <label>1</label>
    </ligand>
</feature>
<feature type="domain" description="MTTase N-terminal" evidence="12">
    <location>
        <begin position="2"/>
        <end position="117"/>
    </location>
</feature>
<evidence type="ECO:0000259" key="12">
    <source>
        <dbReference type="PROSITE" id="PS51449"/>
    </source>
</evidence>
<keyword evidence="14" id="KW-0687">Ribonucleoprotein</keyword>
<dbReference type="EMBL" id="CP002739">
    <property type="protein sequence ID" value="AEF17303.1"/>
    <property type="molecule type" value="Genomic_DNA"/>
</dbReference>
<dbReference type="PROSITE" id="PS01278">
    <property type="entry name" value="MTTASE_RADICAL"/>
    <property type="match status" value="1"/>
</dbReference>
<dbReference type="HAMAP" id="MF_01865">
    <property type="entry name" value="MTTase_RimO"/>
    <property type="match status" value="1"/>
</dbReference>
<dbReference type="GO" id="GO:0046872">
    <property type="term" value="F:metal ion binding"/>
    <property type="evidence" value="ECO:0007669"/>
    <property type="project" value="UniProtKB-KW"/>
</dbReference>
<dbReference type="InterPro" id="IPR012340">
    <property type="entry name" value="NA-bd_OB-fold"/>
</dbReference>
<keyword evidence="14" id="KW-0689">Ribosomal protein</keyword>
<dbReference type="GO" id="GO:0051539">
    <property type="term" value="F:4 iron, 4 sulfur cluster binding"/>
    <property type="evidence" value="ECO:0007669"/>
    <property type="project" value="UniProtKB-UniRule"/>
</dbReference>
<dbReference type="InterPro" id="IPR020612">
    <property type="entry name" value="Methylthiotransferase_CS"/>
</dbReference>
<dbReference type="RefSeq" id="WP_013788044.1">
    <property type="nucleotide sequence ID" value="NC_015555.1"/>
</dbReference>
<dbReference type="Proteomes" id="UP000007239">
    <property type="component" value="Chromosome"/>
</dbReference>
<dbReference type="EC" id="2.8.4.4" evidence="10"/>
<dbReference type="KEGG" id="txy:Thexy_1270"/>
<dbReference type="eggNOG" id="COG0621">
    <property type="taxonomic scope" value="Bacteria"/>
</dbReference>